<sequence>MQAPPDYENMRCDAVVFTGCPRVPIDDQERYTMPILTATEFRAAIRARKDSRYVMDEIVATD</sequence>
<organism evidence="1">
    <name type="scientific">mine drainage metagenome</name>
    <dbReference type="NCBI Taxonomy" id="410659"/>
    <lineage>
        <taxon>unclassified sequences</taxon>
        <taxon>metagenomes</taxon>
        <taxon>ecological metagenomes</taxon>
    </lineage>
</organism>
<dbReference type="GO" id="GO:0090560">
    <property type="term" value="F:2-(3-amino-3-carboxypropyl)histidine synthase activity"/>
    <property type="evidence" value="ECO:0007669"/>
    <property type="project" value="InterPro"/>
</dbReference>
<dbReference type="EMBL" id="AUZY01008701">
    <property type="protein sequence ID" value="EQD45080.1"/>
    <property type="molecule type" value="Genomic_DNA"/>
</dbReference>
<comment type="caution">
    <text evidence="1">The sequence shown here is derived from an EMBL/GenBank/DDBJ whole genome shotgun (WGS) entry which is preliminary data.</text>
</comment>
<evidence type="ECO:0000313" key="1">
    <source>
        <dbReference type="EMBL" id="EQD45080.1"/>
    </source>
</evidence>
<name>T1ASU6_9ZZZZ</name>
<dbReference type="Gene3D" id="3.40.50.11860">
    <property type="entry name" value="Diphthamide synthesis DPH1/DPH2 domain 3"/>
    <property type="match status" value="1"/>
</dbReference>
<accession>T1ASU6</accession>
<dbReference type="NCBIfam" id="TIGR00322">
    <property type="entry name" value="diphth2_R"/>
    <property type="match status" value="1"/>
</dbReference>
<dbReference type="InterPro" id="IPR042265">
    <property type="entry name" value="DPH1/DPH2_3"/>
</dbReference>
<protein>
    <submittedName>
        <fullName evidence="1">Diphthamide synthesis, DPH1/DHP2</fullName>
    </submittedName>
</protein>
<proteinExistence type="predicted"/>
<dbReference type="AlphaFoldDB" id="T1ASU6"/>
<reference evidence="1" key="2">
    <citation type="journal article" date="2014" name="ISME J.">
        <title>Microbial stratification in low pH oxic and suboxic macroscopic growths along an acid mine drainage.</title>
        <authorList>
            <person name="Mendez-Garcia C."/>
            <person name="Mesa V."/>
            <person name="Sprenger R.R."/>
            <person name="Richter M."/>
            <person name="Diez M.S."/>
            <person name="Solano J."/>
            <person name="Bargiela R."/>
            <person name="Golyshina O.V."/>
            <person name="Manteca A."/>
            <person name="Ramos J.L."/>
            <person name="Gallego J.R."/>
            <person name="Llorente I."/>
            <person name="Martins Dos Santos V.A."/>
            <person name="Jensen O.N."/>
            <person name="Pelaez A.I."/>
            <person name="Sanchez J."/>
            <person name="Ferrer M."/>
        </authorList>
    </citation>
    <scope>NUCLEOTIDE SEQUENCE</scope>
</reference>
<reference evidence="1" key="1">
    <citation type="submission" date="2013-08" db="EMBL/GenBank/DDBJ databases">
        <authorList>
            <person name="Mendez C."/>
            <person name="Richter M."/>
            <person name="Ferrer M."/>
            <person name="Sanchez J."/>
        </authorList>
    </citation>
    <scope>NUCLEOTIDE SEQUENCE</scope>
</reference>
<dbReference type="GO" id="GO:0017183">
    <property type="term" value="P:protein histidyl modification to diphthamide"/>
    <property type="evidence" value="ECO:0007669"/>
    <property type="project" value="InterPro"/>
</dbReference>
<gene>
    <name evidence="1" type="ORF">B1B_13225</name>
</gene>
<dbReference type="InterPro" id="IPR016435">
    <property type="entry name" value="DPH1/DPH2"/>
</dbReference>
<dbReference type="Pfam" id="PF01866">
    <property type="entry name" value="Diphthamide_syn"/>
    <property type="match status" value="1"/>
</dbReference>